<dbReference type="PROSITE" id="PS50110">
    <property type="entry name" value="RESPONSE_REGULATORY"/>
    <property type="match status" value="1"/>
</dbReference>
<dbReference type="PANTHER" id="PTHR43214:SF43">
    <property type="entry name" value="TWO-COMPONENT RESPONSE REGULATOR"/>
    <property type="match status" value="1"/>
</dbReference>
<reference evidence="6 7" key="1">
    <citation type="submission" date="2020-11" db="EMBL/GenBank/DDBJ databases">
        <title>Algicoccus daihaiensis sp.nov., isolated from Daihai Lake in Inner Mongolia.</title>
        <authorList>
            <person name="Kai J."/>
        </authorList>
    </citation>
    <scope>NUCLEOTIDE SEQUENCE [LARGE SCALE GENOMIC DNA]</scope>
    <source>
        <strain evidence="7">f23</strain>
    </source>
</reference>
<dbReference type="InterPro" id="IPR039420">
    <property type="entry name" value="WalR-like"/>
</dbReference>
<keyword evidence="1 3" id="KW-0597">Phosphoprotein</keyword>
<evidence type="ECO:0000256" key="2">
    <source>
        <dbReference type="ARBA" id="ARBA00023125"/>
    </source>
</evidence>
<dbReference type="InterPro" id="IPR000792">
    <property type="entry name" value="Tscrpt_reg_LuxR_C"/>
</dbReference>
<feature type="domain" description="Response regulatory" evidence="5">
    <location>
        <begin position="4"/>
        <end position="119"/>
    </location>
</feature>
<dbReference type="PRINTS" id="PR00038">
    <property type="entry name" value="HTHLUXR"/>
</dbReference>
<evidence type="ECO:0000259" key="4">
    <source>
        <dbReference type="PROSITE" id="PS50043"/>
    </source>
</evidence>
<dbReference type="EMBL" id="CP063982">
    <property type="protein sequence ID" value="UOD49790.1"/>
    <property type="molecule type" value="Genomic_DNA"/>
</dbReference>
<accession>A0ABY4AK64</accession>
<evidence type="ECO:0000256" key="1">
    <source>
        <dbReference type="ARBA" id="ARBA00022553"/>
    </source>
</evidence>
<dbReference type="Pfam" id="PF00196">
    <property type="entry name" value="GerE"/>
    <property type="match status" value="1"/>
</dbReference>
<dbReference type="SMART" id="SM00448">
    <property type="entry name" value="REC"/>
    <property type="match status" value="1"/>
</dbReference>
<protein>
    <submittedName>
        <fullName evidence="6">Response regulator transcription factor</fullName>
    </submittedName>
</protein>
<dbReference type="InterPro" id="IPR001789">
    <property type="entry name" value="Sig_transdc_resp-reg_receiver"/>
</dbReference>
<dbReference type="InterPro" id="IPR011006">
    <property type="entry name" value="CheY-like_superfamily"/>
</dbReference>
<evidence type="ECO:0000256" key="3">
    <source>
        <dbReference type="PROSITE-ProRule" id="PRU00169"/>
    </source>
</evidence>
<proteinExistence type="predicted"/>
<dbReference type="RefSeq" id="WP_243478034.1">
    <property type="nucleotide sequence ID" value="NZ_CP063982.1"/>
</dbReference>
<dbReference type="SMART" id="SM00421">
    <property type="entry name" value="HTH_LUXR"/>
    <property type="match status" value="1"/>
</dbReference>
<dbReference type="SUPFAM" id="SSF52172">
    <property type="entry name" value="CheY-like"/>
    <property type="match status" value="1"/>
</dbReference>
<dbReference type="CDD" id="cd06170">
    <property type="entry name" value="LuxR_C_like"/>
    <property type="match status" value="1"/>
</dbReference>
<name>A0ABY4AK64_9BURK</name>
<feature type="modified residue" description="4-aspartylphosphate" evidence="3">
    <location>
        <position position="55"/>
    </location>
</feature>
<evidence type="ECO:0000313" key="6">
    <source>
        <dbReference type="EMBL" id="UOD49790.1"/>
    </source>
</evidence>
<dbReference type="PROSITE" id="PS00622">
    <property type="entry name" value="HTH_LUXR_1"/>
    <property type="match status" value="1"/>
</dbReference>
<keyword evidence="7" id="KW-1185">Reference proteome</keyword>
<keyword evidence="2" id="KW-0238">DNA-binding</keyword>
<dbReference type="PROSITE" id="PS50043">
    <property type="entry name" value="HTH_LUXR_2"/>
    <property type="match status" value="1"/>
</dbReference>
<dbReference type="SUPFAM" id="SSF46894">
    <property type="entry name" value="C-terminal effector domain of the bipartite response regulators"/>
    <property type="match status" value="1"/>
</dbReference>
<gene>
    <name evidence="6" type="ORF">DHf2319_10055</name>
</gene>
<sequence>MTINLIVADSQPVVRAGIEQIRQYDPDIAIMSSVSDGELALQAVEQHQPDVLLLDIDLPKRDGLSVVDEIQKRQLKTKPVIFTSSTPTQVMRALDMGVQGLVGKHNPPQKVAECIHSVFDNKKWLDQDLTSNAVSHMLDQHKKSQAVTQVLTRRELAVAKLILEGLPNKRIATRLNISEGTVKLHLHHIYQKLSLTGRMPLVLYLQQHGVA</sequence>
<feature type="domain" description="HTH luxR-type" evidence="4">
    <location>
        <begin position="144"/>
        <end position="209"/>
    </location>
</feature>
<dbReference type="Proteomes" id="UP000831607">
    <property type="component" value="Chromosome"/>
</dbReference>
<dbReference type="Gene3D" id="3.40.50.2300">
    <property type="match status" value="1"/>
</dbReference>
<dbReference type="CDD" id="cd17535">
    <property type="entry name" value="REC_NarL-like"/>
    <property type="match status" value="1"/>
</dbReference>
<evidence type="ECO:0000259" key="5">
    <source>
        <dbReference type="PROSITE" id="PS50110"/>
    </source>
</evidence>
<dbReference type="Pfam" id="PF00072">
    <property type="entry name" value="Response_reg"/>
    <property type="match status" value="1"/>
</dbReference>
<dbReference type="InterPro" id="IPR016032">
    <property type="entry name" value="Sig_transdc_resp-reg_C-effctor"/>
</dbReference>
<evidence type="ECO:0000313" key="7">
    <source>
        <dbReference type="Proteomes" id="UP000831607"/>
    </source>
</evidence>
<dbReference type="PANTHER" id="PTHR43214">
    <property type="entry name" value="TWO-COMPONENT RESPONSE REGULATOR"/>
    <property type="match status" value="1"/>
</dbReference>
<dbReference type="InterPro" id="IPR058245">
    <property type="entry name" value="NreC/VraR/RcsB-like_REC"/>
</dbReference>
<organism evidence="6 7">
    <name type="scientific">Orrella daihaiensis</name>
    <dbReference type="NCBI Taxonomy" id="2782176"/>
    <lineage>
        <taxon>Bacteria</taxon>
        <taxon>Pseudomonadati</taxon>
        <taxon>Pseudomonadota</taxon>
        <taxon>Betaproteobacteria</taxon>
        <taxon>Burkholderiales</taxon>
        <taxon>Alcaligenaceae</taxon>
        <taxon>Orrella</taxon>
    </lineage>
</organism>